<evidence type="ECO:0000256" key="9">
    <source>
        <dbReference type="PIRSR" id="PIRSR605150-2"/>
    </source>
</evidence>
<accession>A0AAU8GRF2</accession>
<keyword evidence="4 11" id="KW-0812">Transmembrane</keyword>
<feature type="active site" evidence="8">
    <location>
        <position position="133"/>
    </location>
</feature>
<feature type="transmembrane region" description="Helical" evidence="11">
    <location>
        <begin position="506"/>
        <end position="527"/>
    </location>
</feature>
<feature type="transmembrane region" description="Helical" evidence="11">
    <location>
        <begin position="630"/>
        <end position="650"/>
    </location>
</feature>
<evidence type="ECO:0000256" key="3">
    <source>
        <dbReference type="ARBA" id="ARBA00022679"/>
    </source>
</evidence>
<evidence type="ECO:0000313" key="12">
    <source>
        <dbReference type="EMBL" id="XCH44513.1"/>
    </source>
</evidence>
<dbReference type="GO" id="GO:0071669">
    <property type="term" value="P:plant-type cell wall organization or biogenesis"/>
    <property type="evidence" value="ECO:0007669"/>
    <property type="project" value="UniProtKB-ARBA"/>
</dbReference>
<dbReference type="PANTHER" id="PTHR13301">
    <property type="entry name" value="X-BOX TRANSCRIPTION FACTOR-RELATED"/>
    <property type="match status" value="1"/>
</dbReference>
<gene>
    <name evidence="12" type="primary">CSLG1</name>
</gene>
<proteinExistence type="evidence at transcript level"/>
<dbReference type="SUPFAM" id="SSF53448">
    <property type="entry name" value="Nucleotide-diphospho-sugar transferases"/>
    <property type="match status" value="1"/>
</dbReference>
<feature type="active site" evidence="8">
    <location>
        <position position="429"/>
    </location>
</feature>
<dbReference type="InterPro" id="IPR029044">
    <property type="entry name" value="Nucleotide-diphossugar_trans"/>
</dbReference>
<evidence type="ECO:0000256" key="4">
    <source>
        <dbReference type="ARBA" id="ARBA00022692"/>
    </source>
</evidence>
<dbReference type="EMBL" id="PP973861">
    <property type="protein sequence ID" value="XCH44513.1"/>
    <property type="molecule type" value="mRNA"/>
</dbReference>
<feature type="transmembrane region" description="Helical" evidence="11">
    <location>
        <begin position="47"/>
        <end position="69"/>
    </location>
</feature>
<keyword evidence="7" id="KW-0961">Cell wall biogenesis/degradation</keyword>
<evidence type="ECO:0000256" key="2">
    <source>
        <dbReference type="ARBA" id="ARBA00022676"/>
    </source>
</evidence>
<dbReference type="Gene3D" id="3.90.550.10">
    <property type="entry name" value="Spore Coat Polysaccharide Biosynthesis Protein SpsA, Chain A"/>
    <property type="match status" value="2"/>
</dbReference>
<evidence type="ECO:0000256" key="7">
    <source>
        <dbReference type="ARBA" id="ARBA00023316"/>
    </source>
</evidence>
<comment type="subcellular location">
    <subcellularLocation>
        <location evidence="1">Endomembrane system</location>
        <topology evidence="1">Multi-pass membrane protein</topology>
    </subcellularLocation>
</comment>
<organism evidence="12">
    <name type="scientific">Anoectochilus roxburghii</name>
    <dbReference type="NCBI Taxonomy" id="569774"/>
    <lineage>
        <taxon>Eukaryota</taxon>
        <taxon>Viridiplantae</taxon>
        <taxon>Streptophyta</taxon>
        <taxon>Embryophyta</taxon>
        <taxon>Tracheophyta</taxon>
        <taxon>Spermatophyta</taxon>
        <taxon>Magnoliopsida</taxon>
        <taxon>Liliopsida</taxon>
        <taxon>Asparagales</taxon>
        <taxon>Orchidaceae</taxon>
        <taxon>Orchidoideae</taxon>
        <taxon>Cranichideae</taxon>
        <taxon>Goodyerinae</taxon>
        <taxon>Anoectochilus</taxon>
    </lineage>
</organism>
<dbReference type="GO" id="GO:0016760">
    <property type="term" value="F:cellulose synthase (UDP-forming) activity"/>
    <property type="evidence" value="ECO:0007669"/>
    <property type="project" value="InterPro"/>
</dbReference>
<keyword evidence="3" id="KW-0808">Transferase</keyword>
<reference evidence="12" key="1">
    <citation type="submission" date="2024-07" db="EMBL/GenBank/DDBJ databases">
        <title>Transcriptome-metabolome Combined Analysis of Central carbon metabolites in Anoectochilus roxburghii under Salt stress.</title>
        <authorList>
            <person name="Li H."/>
            <person name="Lin J."/>
            <person name="Huang H."/>
        </authorList>
    </citation>
    <scope>NUCLEOTIDE SEQUENCE</scope>
</reference>
<dbReference type="InterPro" id="IPR005150">
    <property type="entry name" value="Cellulose_synth"/>
</dbReference>
<evidence type="ECO:0000256" key="11">
    <source>
        <dbReference type="SAM" id="Phobius"/>
    </source>
</evidence>
<dbReference type="GO" id="GO:0030244">
    <property type="term" value="P:cellulose biosynthetic process"/>
    <property type="evidence" value="ECO:0007669"/>
    <property type="project" value="InterPro"/>
</dbReference>
<feature type="binding site" evidence="9">
    <location>
        <position position="103"/>
    </location>
    <ligand>
        <name>UDP-alpha-D-glucose</name>
        <dbReference type="ChEBI" id="CHEBI:58885"/>
    </ligand>
</feature>
<dbReference type="Pfam" id="PF03552">
    <property type="entry name" value="Cellulose_synt"/>
    <property type="match status" value="2"/>
</dbReference>
<feature type="transmembrane region" description="Helical" evidence="11">
    <location>
        <begin position="20"/>
        <end position="41"/>
    </location>
</feature>
<feature type="binding site" evidence="10">
    <location>
        <position position="267"/>
    </location>
    <ligand>
        <name>Mn(2+)</name>
        <dbReference type="ChEBI" id="CHEBI:29035"/>
    </ligand>
</feature>
<feature type="transmembrane region" description="Helical" evidence="11">
    <location>
        <begin position="662"/>
        <end position="680"/>
    </location>
</feature>
<feature type="binding site" evidence="10">
    <location>
        <position position="291"/>
    </location>
    <ligand>
        <name>Mn(2+)</name>
        <dbReference type="ChEBI" id="CHEBI:29035"/>
    </ligand>
</feature>
<dbReference type="GO" id="GO:0016020">
    <property type="term" value="C:membrane"/>
    <property type="evidence" value="ECO:0007669"/>
    <property type="project" value="InterPro"/>
</dbReference>
<evidence type="ECO:0000256" key="8">
    <source>
        <dbReference type="PIRSR" id="PIRSR605150-1"/>
    </source>
</evidence>
<keyword evidence="6 11" id="KW-0472">Membrane</keyword>
<keyword evidence="2" id="KW-0328">Glycosyltransferase</keyword>
<dbReference type="GO" id="GO:0012505">
    <property type="term" value="C:endomembrane system"/>
    <property type="evidence" value="ECO:0007669"/>
    <property type="project" value="UniProtKB-SubCell"/>
</dbReference>
<feature type="binding site" evidence="9">
    <location>
        <position position="104"/>
    </location>
    <ligand>
        <name>UDP-alpha-D-glucose</name>
        <dbReference type="ChEBI" id="CHEBI:58885"/>
    </ligand>
</feature>
<dbReference type="AlphaFoldDB" id="A0AAU8GRF2"/>
<evidence type="ECO:0000256" key="10">
    <source>
        <dbReference type="PIRSR" id="PIRSR605150-3"/>
    </source>
</evidence>
<evidence type="ECO:0000256" key="5">
    <source>
        <dbReference type="ARBA" id="ARBA00022989"/>
    </source>
</evidence>
<sequence>MAPLHTCQTHPRAAFNRLHFLLYSSAIAALFYRHIAGFSASAAPSSLLLLLADAIFAIFWIFCQGLRWLPLRRREFPSRLPQVTGGQGLPALDVFICTADPFKEPPASVASTALSVMAYDYPADRLSVYVSDDGGSELTLFAFMEAAKFARHWLPFCREKGVMVRSPEAYFESNGGGEAEKMKAMFEDFREKVESAVNKGHVDLSMIDSPEEKAMFAKWKGFARRDHPSVVKVLCESNKDKDIAGHPLPNLIYMSREKRPSSPHHFKAGALNSLIRVSEVMTNAPVFLILDCDMYSNDPNTVQRALCYLLDPDLAPNFAYVQFPQKYRGINTDDIYGGENRRLFLTSPRGFDGQHGCNFFGTGGFFSRRSLYGPPATAPPPSDCESKAGVLLRSEHVLQKAHDAASCKFEHVKEWGSKIGFRYGSLVEDYYTGYILRCEGWQAVFCNPDRPAFLGDAPKTLHESLSQAKRWVVGFYEVGFSRYSPLFYGIKKTTLLAALCNLHHSFWGLPGIGLIVYGLLPQLFLFYDKPLFPKASDPWFFLYAYLFVAAYAHDFIEYIEFGGSFWKWWNDQRMFLIRGATAYAFGTLEFVLNRIGVSAPGFNVTSKSQEEEENKLYDNGMFAFGKSTPFFISLGTIATVNLISLIYGLTKAARTAGAADEMFLQLLLCGFVAANSWPVYKAMFVRKDGGRIPRNVTNTSILLACTFFYAGKVII</sequence>
<protein>
    <submittedName>
        <fullName evidence="12">Cellulose synthase-like protein G3</fullName>
    </submittedName>
</protein>
<evidence type="ECO:0000256" key="1">
    <source>
        <dbReference type="ARBA" id="ARBA00004127"/>
    </source>
</evidence>
<name>A0AAU8GRF2_9ASPA</name>
<dbReference type="GO" id="GO:0071555">
    <property type="term" value="P:cell wall organization"/>
    <property type="evidence" value="ECO:0007669"/>
    <property type="project" value="UniProtKB-KW"/>
</dbReference>
<evidence type="ECO:0000256" key="6">
    <source>
        <dbReference type="ARBA" id="ARBA00023136"/>
    </source>
</evidence>
<keyword evidence="5 11" id="KW-1133">Transmembrane helix</keyword>
<feature type="binding site" evidence="9">
    <location>
        <position position="133"/>
    </location>
    <ligand>
        <name>UDP-alpha-D-glucose</name>
        <dbReference type="ChEBI" id="CHEBI:58885"/>
    </ligand>
</feature>
<feature type="transmembrane region" description="Helical" evidence="11">
    <location>
        <begin position="539"/>
        <end position="559"/>
    </location>
</feature>